<evidence type="ECO:0000256" key="1">
    <source>
        <dbReference type="SAM" id="Phobius"/>
    </source>
</evidence>
<evidence type="ECO:0000313" key="3">
    <source>
        <dbReference type="Proteomes" id="UP000626370"/>
    </source>
</evidence>
<organism evidence="2 3">
    <name type="scientific">Thalassotalea profundi</name>
    <dbReference type="NCBI Taxonomy" id="2036687"/>
    <lineage>
        <taxon>Bacteria</taxon>
        <taxon>Pseudomonadati</taxon>
        <taxon>Pseudomonadota</taxon>
        <taxon>Gammaproteobacteria</taxon>
        <taxon>Alteromonadales</taxon>
        <taxon>Colwelliaceae</taxon>
        <taxon>Thalassotalea</taxon>
    </lineage>
</organism>
<keyword evidence="1" id="KW-1133">Transmembrane helix</keyword>
<keyword evidence="1" id="KW-0812">Transmembrane</keyword>
<proteinExistence type="predicted"/>
<gene>
    <name evidence="2" type="ORF">GCM10011501_09360</name>
</gene>
<feature type="transmembrane region" description="Helical" evidence="1">
    <location>
        <begin position="88"/>
        <end position="105"/>
    </location>
</feature>
<keyword evidence="1" id="KW-0472">Membrane</keyword>
<accession>A0ABQ3IK37</accession>
<evidence type="ECO:0008006" key="4">
    <source>
        <dbReference type="Google" id="ProtNLM"/>
    </source>
</evidence>
<sequence>MKKSIKAALLSALIYPGVGHFFLKKYKHCIVFLVAFTVPLFFIVSEIITKAQYIVDQINKGVIPLNVPAISQALNDSMAGNNPQELNIKIYVLIIIWLLSVIDAYRNG</sequence>
<name>A0ABQ3IK37_9GAMM</name>
<protein>
    <recommendedName>
        <fullName evidence="4">TM2 domain-containing protein</fullName>
    </recommendedName>
</protein>
<keyword evidence="3" id="KW-1185">Reference proteome</keyword>
<comment type="caution">
    <text evidence="2">The sequence shown here is derived from an EMBL/GenBank/DDBJ whole genome shotgun (WGS) entry which is preliminary data.</text>
</comment>
<reference evidence="3" key="1">
    <citation type="journal article" date="2019" name="Int. J. Syst. Evol. Microbiol.">
        <title>The Global Catalogue of Microorganisms (GCM) 10K type strain sequencing project: providing services to taxonomists for standard genome sequencing and annotation.</title>
        <authorList>
            <consortium name="The Broad Institute Genomics Platform"/>
            <consortium name="The Broad Institute Genome Sequencing Center for Infectious Disease"/>
            <person name="Wu L."/>
            <person name="Ma J."/>
        </authorList>
    </citation>
    <scope>NUCLEOTIDE SEQUENCE [LARGE SCALE GENOMIC DNA]</scope>
    <source>
        <strain evidence="3">CGMCC 1.15922</strain>
    </source>
</reference>
<dbReference type="RefSeq" id="WP_189376950.1">
    <property type="nucleotide sequence ID" value="NZ_BNAH01000003.1"/>
</dbReference>
<dbReference type="Proteomes" id="UP000626370">
    <property type="component" value="Unassembled WGS sequence"/>
</dbReference>
<feature type="transmembrane region" description="Helical" evidence="1">
    <location>
        <begin position="29"/>
        <end position="48"/>
    </location>
</feature>
<evidence type="ECO:0000313" key="2">
    <source>
        <dbReference type="EMBL" id="GHE83113.1"/>
    </source>
</evidence>
<dbReference type="EMBL" id="BNAH01000003">
    <property type="protein sequence ID" value="GHE83113.1"/>
    <property type="molecule type" value="Genomic_DNA"/>
</dbReference>